<feature type="domain" description="DUF305" evidence="2">
    <location>
        <begin position="52"/>
        <end position="195"/>
    </location>
</feature>
<dbReference type="InterPro" id="IPR005183">
    <property type="entry name" value="DUF305_CopM-like"/>
</dbReference>
<evidence type="ECO:0000313" key="4">
    <source>
        <dbReference type="EMBL" id="TNC47786.1"/>
    </source>
</evidence>
<dbReference type="OrthoDB" id="26872at2"/>
<protein>
    <submittedName>
        <fullName evidence="4">DUF305 domain-containing protein</fullName>
    </submittedName>
</protein>
<dbReference type="AlphaFoldDB" id="A0A5C4MQG5"/>
<comment type="caution">
    <text evidence="4">The sequence shown here is derived from an EMBL/GenBank/DDBJ whole genome shotgun (WGS) entry which is preliminary data.</text>
</comment>
<dbReference type="PANTHER" id="PTHR36933:SF1">
    <property type="entry name" value="SLL0788 PROTEIN"/>
    <property type="match status" value="1"/>
</dbReference>
<name>A0A5C4MQG5_9ACTN</name>
<feature type="chain" id="PRO_5038242844" evidence="1">
    <location>
        <begin position="26"/>
        <end position="196"/>
    </location>
</feature>
<keyword evidence="1" id="KW-0732">Signal</keyword>
<accession>A0A5C4MQG5</accession>
<proteinExistence type="predicted"/>
<dbReference type="InterPro" id="IPR012347">
    <property type="entry name" value="Ferritin-like"/>
</dbReference>
<gene>
    <name evidence="4" type="ORF">FHE65_09010</name>
    <name evidence="3" type="ORF">FHE65_31250</name>
</gene>
<dbReference type="Pfam" id="PF03713">
    <property type="entry name" value="DUF305"/>
    <property type="match status" value="1"/>
</dbReference>
<reference evidence="4 5" key="1">
    <citation type="submission" date="2019-05" db="EMBL/GenBank/DDBJ databases">
        <title>Mumia sp. nov., isolated from the intestinal contents of plateau pika (Ochotona curzoniae) in the Qinghai-Tibet plateau of China.</title>
        <authorList>
            <person name="Tian Z."/>
        </authorList>
    </citation>
    <scope>NUCLEOTIDE SEQUENCE [LARGE SCALE GENOMIC DNA]</scope>
    <source>
        <strain evidence="5">527</strain>
        <strain evidence="4">Z527</strain>
    </source>
</reference>
<dbReference type="EMBL" id="VDFR01000042">
    <property type="protein sequence ID" value="TNC47786.1"/>
    <property type="molecule type" value="Genomic_DNA"/>
</dbReference>
<dbReference type="PANTHER" id="PTHR36933">
    <property type="entry name" value="SLL0788 PROTEIN"/>
    <property type="match status" value="1"/>
</dbReference>
<dbReference type="Gene3D" id="1.20.1260.10">
    <property type="match status" value="1"/>
</dbReference>
<feature type="signal peptide" evidence="1">
    <location>
        <begin position="1"/>
        <end position="25"/>
    </location>
</feature>
<evidence type="ECO:0000259" key="2">
    <source>
        <dbReference type="Pfam" id="PF03713"/>
    </source>
</evidence>
<evidence type="ECO:0000256" key="1">
    <source>
        <dbReference type="SAM" id="SignalP"/>
    </source>
</evidence>
<evidence type="ECO:0000313" key="3">
    <source>
        <dbReference type="EMBL" id="TNC31456.1"/>
    </source>
</evidence>
<sequence>MITYTVRRRAAALITTVALGLGVSACGSGDDGGSDGHGGHGSSTSSEGASADVTFVQEMIPHHRQALEMASLAPGRAGPEVTALAARISAAQDPEIATMTRWLKEHGEKVPSDDAHSEHSDADGMMSPEDLEHLESLQGEAFDEEFLRQMATHHEGAIMMAEDVLARGTDPEVAALAQQVSDGQRAEVDLMQDMLE</sequence>
<dbReference type="EMBL" id="VDFR01000204">
    <property type="protein sequence ID" value="TNC31456.1"/>
    <property type="molecule type" value="Genomic_DNA"/>
</dbReference>
<dbReference type="PROSITE" id="PS51257">
    <property type="entry name" value="PROKAR_LIPOPROTEIN"/>
    <property type="match status" value="1"/>
</dbReference>
<dbReference type="RefSeq" id="WP_139105740.1">
    <property type="nucleotide sequence ID" value="NZ_VDFR01000042.1"/>
</dbReference>
<organism evidence="4 5">
    <name type="scientific">Mumia zhuanghuii</name>
    <dbReference type="NCBI Taxonomy" id="2585211"/>
    <lineage>
        <taxon>Bacteria</taxon>
        <taxon>Bacillati</taxon>
        <taxon>Actinomycetota</taxon>
        <taxon>Actinomycetes</taxon>
        <taxon>Propionibacteriales</taxon>
        <taxon>Nocardioidaceae</taxon>
        <taxon>Mumia</taxon>
    </lineage>
</organism>
<dbReference type="Proteomes" id="UP000306740">
    <property type="component" value="Unassembled WGS sequence"/>
</dbReference>
<evidence type="ECO:0000313" key="5">
    <source>
        <dbReference type="Proteomes" id="UP000306740"/>
    </source>
</evidence>